<organism evidence="1 2">
    <name type="scientific">Ricinus communis</name>
    <name type="common">Castor bean</name>
    <dbReference type="NCBI Taxonomy" id="3988"/>
    <lineage>
        <taxon>Eukaryota</taxon>
        <taxon>Viridiplantae</taxon>
        <taxon>Streptophyta</taxon>
        <taxon>Embryophyta</taxon>
        <taxon>Tracheophyta</taxon>
        <taxon>Spermatophyta</taxon>
        <taxon>Magnoliopsida</taxon>
        <taxon>eudicotyledons</taxon>
        <taxon>Gunneridae</taxon>
        <taxon>Pentapetalae</taxon>
        <taxon>rosids</taxon>
        <taxon>fabids</taxon>
        <taxon>Malpighiales</taxon>
        <taxon>Euphorbiaceae</taxon>
        <taxon>Acalyphoideae</taxon>
        <taxon>Acalypheae</taxon>
        <taxon>Ricinus</taxon>
    </lineage>
</organism>
<evidence type="ECO:0000313" key="1">
    <source>
        <dbReference type="EMBL" id="EEF26814.1"/>
    </source>
</evidence>
<reference evidence="2" key="1">
    <citation type="journal article" date="2010" name="Nat. Biotechnol.">
        <title>Draft genome sequence of the oilseed species Ricinus communis.</title>
        <authorList>
            <person name="Chan A.P."/>
            <person name="Crabtree J."/>
            <person name="Zhao Q."/>
            <person name="Lorenzi H."/>
            <person name="Orvis J."/>
            <person name="Puiu D."/>
            <person name="Melake-Berhan A."/>
            <person name="Jones K.M."/>
            <person name="Redman J."/>
            <person name="Chen G."/>
            <person name="Cahoon E.B."/>
            <person name="Gedil M."/>
            <person name="Stanke M."/>
            <person name="Haas B.J."/>
            <person name="Wortman J.R."/>
            <person name="Fraser-Liggett C.M."/>
            <person name="Ravel J."/>
            <person name="Rabinowicz P.D."/>
        </authorList>
    </citation>
    <scope>NUCLEOTIDE SEQUENCE [LARGE SCALE GENOMIC DNA]</scope>
    <source>
        <strain evidence="2">cv. Hale</strain>
    </source>
</reference>
<sequence>MDMGGQSNLPGLITDTPRNQCGLVEARGPLASLTYPTPAASPWFQSRLQALARFRP</sequence>
<keyword evidence="2" id="KW-1185">Reference proteome</keyword>
<dbReference type="AlphaFoldDB" id="B9TBF1"/>
<protein>
    <submittedName>
        <fullName evidence="1">Uncharacterized protein</fullName>
    </submittedName>
</protein>
<gene>
    <name evidence="1" type="ORF">RCOM_2139920</name>
</gene>
<evidence type="ECO:0000313" key="2">
    <source>
        <dbReference type="Proteomes" id="UP000008311"/>
    </source>
</evidence>
<accession>B9TBF1</accession>
<proteinExistence type="predicted"/>
<name>B9TBF1_RICCO</name>
<dbReference type="Proteomes" id="UP000008311">
    <property type="component" value="Unassembled WGS sequence"/>
</dbReference>
<dbReference type="EMBL" id="EQ976459">
    <property type="protein sequence ID" value="EEF26814.1"/>
    <property type="molecule type" value="Genomic_DNA"/>
</dbReference>
<dbReference type="InParanoid" id="B9TBF1"/>